<dbReference type="AlphaFoldDB" id="A0A8T0X4S3"/>
<keyword evidence="2" id="KW-1185">Reference proteome</keyword>
<evidence type="ECO:0000313" key="1">
    <source>
        <dbReference type="EMBL" id="KAG2653827.1"/>
    </source>
</evidence>
<dbReference type="EMBL" id="CM029038">
    <property type="protein sequence ID" value="KAG2653827.1"/>
    <property type="molecule type" value="Genomic_DNA"/>
</dbReference>
<dbReference type="Proteomes" id="UP000823388">
    <property type="component" value="Chromosome 1N"/>
</dbReference>
<organism evidence="1 2">
    <name type="scientific">Panicum virgatum</name>
    <name type="common">Blackwell switchgrass</name>
    <dbReference type="NCBI Taxonomy" id="38727"/>
    <lineage>
        <taxon>Eukaryota</taxon>
        <taxon>Viridiplantae</taxon>
        <taxon>Streptophyta</taxon>
        <taxon>Embryophyta</taxon>
        <taxon>Tracheophyta</taxon>
        <taxon>Spermatophyta</taxon>
        <taxon>Magnoliopsida</taxon>
        <taxon>Liliopsida</taxon>
        <taxon>Poales</taxon>
        <taxon>Poaceae</taxon>
        <taxon>PACMAD clade</taxon>
        <taxon>Panicoideae</taxon>
        <taxon>Panicodae</taxon>
        <taxon>Paniceae</taxon>
        <taxon>Panicinae</taxon>
        <taxon>Panicum</taxon>
        <taxon>Panicum sect. Hiantes</taxon>
    </lineage>
</organism>
<evidence type="ECO:0000313" key="2">
    <source>
        <dbReference type="Proteomes" id="UP000823388"/>
    </source>
</evidence>
<gene>
    <name evidence="1" type="ORF">PVAP13_1NG414919</name>
</gene>
<name>A0A8T0X4S3_PANVG</name>
<sequence length="104" mass="11681">MFTTSVWESPVLTKKSNRSCSSSPLPRKDLSAFFISSEPSTNPMPFKNFTFSSNDLSVLLSGGKQLSFVPKVYFINCRGSSFIILHKCLFPTLRFVRMLLAAFT</sequence>
<protein>
    <submittedName>
        <fullName evidence="1">Uncharacterized protein</fullName>
    </submittedName>
</protein>
<accession>A0A8T0X4S3</accession>
<comment type="caution">
    <text evidence="1">The sequence shown here is derived from an EMBL/GenBank/DDBJ whole genome shotgun (WGS) entry which is preliminary data.</text>
</comment>
<reference evidence="1" key="1">
    <citation type="submission" date="2020-05" db="EMBL/GenBank/DDBJ databases">
        <title>WGS assembly of Panicum virgatum.</title>
        <authorList>
            <person name="Lovell J.T."/>
            <person name="Jenkins J."/>
            <person name="Shu S."/>
            <person name="Juenger T.E."/>
            <person name="Schmutz J."/>
        </authorList>
    </citation>
    <scope>NUCLEOTIDE SEQUENCE</scope>
    <source>
        <strain evidence="1">AP13</strain>
    </source>
</reference>
<proteinExistence type="predicted"/>